<dbReference type="EMBL" id="ASHM01060780">
    <property type="protein sequence ID" value="PNX89753.1"/>
    <property type="molecule type" value="Genomic_DNA"/>
</dbReference>
<protein>
    <submittedName>
        <fullName evidence="2">Pectinesterase</fullName>
    </submittedName>
</protein>
<gene>
    <name evidence="2" type="ORF">L195_g045875</name>
</gene>
<proteinExistence type="predicted"/>
<keyword evidence="1" id="KW-0472">Membrane</keyword>
<evidence type="ECO:0000256" key="1">
    <source>
        <dbReference type="SAM" id="Phobius"/>
    </source>
</evidence>
<dbReference type="Gene3D" id="1.20.140.40">
    <property type="entry name" value="Invertase/pectin methylesterase inhibitor family protein"/>
    <property type="match status" value="1"/>
</dbReference>
<dbReference type="Proteomes" id="UP000236291">
    <property type="component" value="Unassembled WGS sequence"/>
</dbReference>
<feature type="transmembrane region" description="Helical" evidence="1">
    <location>
        <begin position="6"/>
        <end position="26"/>
    </location>
</feature>
<dbReference type="SUPFAM" id="SSF101148">
    <property type="entry name" value="Plant invertase/pectin methylesterase inhibitor"/>
    <property type="match status" value="1"/>
</dbReference>
<name>A0A2K3MG43_TRIPR</name>
<feature type="non-terminal residue" evidence="2">
    <location>
        <position position="95"/>
    </location>
</feature>
<evidence type="ECO:0000313" key="2">
    <source>
        <dbReference type="EMBL" id="PNX89753.1"/>
    </source>
</evidence>
<dbReference type="InterPro" id="IPR035513">
    <property type="entry name" value="Invertase/methylesterase_inhib"/>
</dbReference>
<accession>A0A2K3MG43</accession>
<evidence type="ECO:0000313" key="3">
    <source>
        <dbReference type="Proteomes" id="UP000236291"/>
    </source>
</evidence>
<comment type="caution">
    <text evidence="2">The sequence shown here is derived from an EMBL/GenBank/DDBJ whole genome shotgun (WGS) entry which is preliminary data.</text>
</comment>
<reference evidence="2 3" key="1">
    <citation type="journal article" date="2014" name="Am. J. Bot.">
        <title>Genome assembly and annotation for red clover (Trifolium pratense; Fabaceae).</title>
        <authorList>
            <person name="Istvanek J."/>
            <person name="Jaros M."/>
            <person name="Krenek A."/>
            <person name="Repkova J."/>
        </authorList>
    </citation>
    <scope>NUCLEOTIDE SEQUENCE [LARGE SCALE GENOMIC DNA]</scope>
    <source>
        <strain evidence="3">cv. Tatra</strain>
        <tissue evidence="2">Young leaves</tissue>
    </source>
</reference>
<dbReference type="AlphaFoldDB" id="A0A2K3MG43"/>
<sequence length="95" mass="10125">MSGKIIISVVSLILVVGVAIGVVVVVHNKGEDPEIQTHQRSLRVICQNAEDQKLCHETLSSVRGADASDPKAYIAAAVKAATDNVIKAFNMSDRL</sequence>
<keyword evidence="1" id="KW-1133">Transmembrane helix</keyword>
<organism evidence="2 3">
    <name type="scientific">Trifolium pratense</name>
    <name type="common">Red clover</name>
    <dbReference type="NCBI Taxonomy" id="57577"/>
    <lineage>
        <taxon>Eukaryota</taxon>
        <taxon>Viridiplantae</taxon>
        <taxon>Streptophyta</taxon>
        <taxon>Embryophyta</taxon>
        <taxon>Tracheophyta</taxon>
        <taxon>Spermatophyta</taxon>
        <taxon>Magnoliopsida</taxon>
        <taxon>eudicotyledons</taxon>
        <taxon>Gunneridae</taxon>
        <taxon>Pentapetalae</taxon>
        <taxon>rosids</taxon>
        <taxon>fabids</taxon>
        <taxon>Fabales</taxon>
        <taxon>Fabaceae</taxon>
        <taxon>Papilionoideae</taxon>
        <taxon>50 kb inversion clade</taxon>
        <taxon>NPAAA clade</taxon>
        <taxon>Hologalegina</taxon>
        <taxon>IRL clade</taxon>
        <taxon>Trifolieae</taxon>
        <taxon>Trifolium</taxon>
    </lineage>
</organism>
<reference evidence="2 3" key="2">
    <citation type="journal article" date="2017" name="Front. Plant Sci.">
        <title>Gene Classification and Mining of Molecular Markers Useful in Red Clover (Trifolium pratense) Breeding.</title>
        <authorList>
            <person name="Istvanek J."/>
            <person name="Dluhosova J."/>
            <person name="Dluhos P."/>
            <person name="Patkova L."/>
            <person name="Nedelnik J."/>
            <person name="Repkova J."/>
        </authorList>
    </citation>
    <scope>NUCLEOTIDE SEQUENCE [LARGE SCALE GENOMIC DNA]</scope>
    <source>
        <strain evidence="3">cv. Tatra</strain>
        <tissue evidence="2">Young leaves</tissue>
    </source>
</reference>
<keyword evidence="1" id="KW-0812">Transmembrane</keyword>